<reference evidence="1 2" key="1">
    <citation type="submission" date="2018-09" db="EMBL/GenBank/DDBJ databases">
        <title>Gemmobacter lutimaris sp. nov., a marine bacterium isolated from tidal flat.</title>
        <authorList>
            <person name="Lee D.W."/>
            <person name="Yoo Y."/>
            <person name="Kim J.-J."/>
            <person name="Kim B.S."/>
        </authorList>
    </citation>
    <scope>NUCLEOTIDE SEQUENCE [LARGE SCALE GENOMIC DNA]</scope>
    <source>
        <strain evidence="1 2">YJ-T1-11</strain>
    </source>
</reference>
<organism evidence="1 2">
    <name type="scientific">Gemmobacter lutimaris</name>
    <dbReference type="NCBI Taxonomy" id="2306023"/>
    <lineage>
        <taxon>Bacteria</taxon>
        <taxon>Pseudomonadati</taxon>
        <taxon>Pseudomonadota</taxon>
        <taxon>Alphaproteobacteria</taxon>
        <taxon>Rhodobacterales</taxon>
        <taxon>Paracoccaceae</taxon>
        <taxon>Gemmobacter</taxon>
    </lineage>
</organism>
<gene>
    <name evidence="1" type="ORF">D2N39_13060</name>
</gene>
<dbReference type="EMBL" id="QXXQ01000006">
    <property type="protein sequence ID" value="RID91620.1"/>
    <property type="molecule type" value="Genomic_DNA"/>
</dbReference>
<accession>A0A398BUS5</accession>
<sequence length="143" mass="15370">MLRLQITVTRARRLFPGTPPGLFYRAAPHDGRGRFLSLGQAFQIARAFHWPRREAAKSARRSAFTSARFRAERAGWLPGAVDHVAVVVADELASLEALAVDLGGKDEAARLRAAASGIAHQAARARARLAAQLEKLGAAAHGK</sequence>
<evidence type="ECO:0000313" key="1">
    <source>
        <dbReference type="EMBL" id="RID91620.1"/>
    </source>
</evidence>
<dbReference type="AlphaFoldDB" id="A0A398BUS5"/>
<dbReference type="Proteomes" id="UP000266649">
    <property type="component" value="Unassembled WGS sequence"/>
</dbReference>
<protein>
    <submittedName>
        <fullName evidence="1">Uncharacterized protein</fullName>
    </submittedName>
</protein>
<evidence type="ECO:0000313" key="2">
    <source>
        <dbReference type="Proteomes" id="UP000266649"/>
    </source>
</evidence>
<proteinExistence type="predicted"/>
<name>A0A398BUS5_9RHOB</name>
<comment type="caution">
    <text evidence="1">The sequence shown here is derived from an EMBL/GenBank/DDBJ whole genome shotgun (WGS) entry which is preliminary data.</text>
</comment>
<keyword evidence="2" id="KW-1185">Reference proteome</keyword>